<dbReference type="SMART" id="SM00485">
    <property type="entry name" value="XPGN"/>
    <property type="match status" value="1"/>
</dbReference>
<evidence type="ECO:0000259" key="15">
    <source>
        <dbReference type="SMART" id="SM00485"/>
    </source>
</evidence>
<dbReference type="STRING" id="133385.A0A2T9YMQ5"/>
<dbReference type="Gene3D" id="1.10.150.20">
    <property type="entry name" value="5' to 3' exonuclease, C-terminal subdomain"/>
    <property type="match status" value="1"/>
</dbReference>
<keyword evidence="11" id="KW-0238">DNA-binding</keyword>
<comment type="subcellular location">
    <subcellularLocation>
        <location evidence="2">Nucleus</location>
    </subcellularLocation>
</comment>
<evidence type="ECO:0000256" key="9">
    <source>
        <dbReference type="ARBA" id="ARBA00022842"/>
    </source>
</evidence>
<dbReference type="PANTHER" id="PTHR11081">
    <property type="entry name" value="FLAP ENDONUCLEASE FAMILY MEMBER"/>
    <property type="match status" value="1"/>
</dbReference>
<accession>A0A2T9YMQ5</accession>
<dbReference type="SMART" id="SM00484">
    <property type="entry name" value="XPGI"/>
    <property type="match status" value="1"/>
</dbReference>
<evidence type="ECO:0000256" key="6">
    <source>
        <dbReference type="ARBA" id="ARBA00022763"/>
    </source>
</evidence>
<evidence type="ECO:0000256" key="13">
    <source>
        <dbReference type="ARBA" id="ARBA00023242"/>
    </source>
</evidence>
<dbReference type="PRINTS" id="PR00853">
    <property type="entry name" value="XPGRADSUPER"/>
</dbReference>
<dbReference type="Pfam" id="PF00752">
    <property type="entry name" value="XPG_N"/>
    <property type="match status" value="1"/>
</dbReference>
<dbReference type="GO" id="GO:0006281">
    <property type="term" value="P:DNA repair"/>
    <property type="evidence" value="ECO:0007669"/>
    <property type="project" value="UniProtKB-KW"/>
</dbReference>
<keyword evidence="6" id="KW-0227">DNA damage</keyword>
<dbReference type="FunFam" id="1.10.150.20:FF:000011">
    <property type="entry name" value="exonuclease 1"/>
    <property type="match status" value="1"/>
</dbReference>
<sequence length="378" mass="42956">MGISGLLPLTKEAQNNVHISQFSGKTLGIDGYVWLYKGAFSCCQDIALGIPTKRHIQYSLNQIKMLSHFGVSCYFVFDGNSLPSKIHTDLERASSKKINLEKALSELKNGRKKDAFSYFQRSINMSPLLAKDLIDELKKLNIKYVVAPYEADAQLAYLERVELIDGIITEDSDLIAYGCKKIIYKLDIKGSCVLFDRSLMSNIKQLSFKGWDDDLFRKLCILSGCDYLPAVPGIGIKRSYKYLLKSKNIQKLVQILKIEGFNVPQNYVDEFQRAEKTFLYQKVYDPIQKKIISLEKIRPEHISENLDYSGVLVDDDLAFKIATGEIDPVTMTPFNISHNNENIKTDYKGIKPIKQVLLTTWVQPNSSKQSKLNLIITI</sequence>
<dbReference type="CDD" id="cd09908">
    <property type="entry name" value="H3TH_EXO1"/>
    <property type="match status" value="1"/>
</dbReference>
<dbReference type="Pfam" id="PF00867">
    <property type="entry name" value="XPG_I"/>
    <property type="match status" value="1"/>
</dbReference>
<evidence type="ECO:0000313" key="17">
    <source>
        <dbReference type="Proteomes" id="UP000245383"/>
    </source>
</evidence>
<keyword evidence="4" id="KW-0540">Nuclease</keyword>
<evidence type="ECO:0000256" key="2">
    <source>
        <dbReference type="ARBA" id="ARBA00004123"/>
    </source>
</evidence>
<dbReference type="InterPro" id="IPR036279">
    <property type="entry name" value="5-3_exonuclease_C_sf"/>
</dbReference>
<evidence type="ECO:0000256" key="1">
    <source>
        <dbReference type="ARBA" id="ARBA00001946"/>
    </source>
</evidence>
<keyword evidence="12" id="KW-0234">DNA repair</keyword>
<evidence type="ECO:0000313" key="16">
    <source>
        <dbReference type="EMBL" id="PVU93589.1"/>
    </source>
</evidence>
<dbReference type="SUPFAM" id="SSF47807">
    <property type="entry name" value="5' to 3' exonuclease, C-terminal subdomain"/>
    <property type="match status" value="1"/>
</dbReference>
<evidence type="ECO:0000256" key="5">
    <source>
        <dbReference type="ARBA" id="ARBA00022723"/>
    </source>
</evidence>
<evidence type="ECO:0000256" key="3">
    <source>
        <dbReference type="ARBA" id="ARBA00010563"/>
    </source>
</evidence>
<evidence type="ECO:0000256" key="10">
    <source>
        <dbReference type="ARBA" id="ARBA00022881"/>
    </source>
</evidence>
<dbReference type="InterPro" id="IPR008918">
    <property type="entry name" value="HhH2"/>
</dbReference>
<keyword evidence="7" id="KW-0378">Hydrolase</keyword>
<keyword evidence="10" id="KW-0267">Excision nuclease</keyword>
<dbReference type="InterPro" id="IPR006086">
    <property type="entry name" value="XPG-I_dom"/>
</dbReference>
<evidence type="ECO:0000259" key="14">
    <source>
        <dbReference type="SMART" id="SM00484"/>
    </source>
</evidence>
<dbReference type="AlphaFoldDB" id="A0A2T9YMQ5"/>
<dbReference type="OrthoDB" id="26491at2759"/>
<keyword evidence="9" id="KW-0460">Magnesium</keyword>
<dbReference type="GO" id="GO:0005634">
    <property type="term" value="C:nucleus"/>
    <property type="evidence" value="ECO:0007669"/>
    <property type="project" value="UniProtKB-SubCell"/>
</dbReference>
<dbReference type="Gene3D" id="3.40.50.1010">
    <property type="entry name" value="5'-nuclease"/>
    <property type="match status" value="1"/>
</dbReference>
<dbReference type="InterPro" id="IPR044752">
    <property type="entry name" value="PIN-like_EXO1"/>
</dbReference>
<evidence type="ECO:0000256" key="8">
    <source>
        <dbReference type="ARBA" id="ARBA00022839"/>
    </source>
</evidence>
<proteinExistence type="inferred from homology"/>
<comment type="caution">
    <text evidence="16">The sequence shown here is derived from an EMBL/GenBank/DDBJ whole genome shotgun (WGS) entry which is preliminary data.</text>
</comment>
<evidence type="ECO:0000256" key="12">
    <source>
        <dbReference type="ARBA" id="ARBA00023204"/>
    </source>
</evidence>
<dbReference type="GO" id="GO:0046872">
    <property type="term" value="F:metal ion binding"/>
    <property type="evidence" value="ECO:0007669"/>
    <property type="project" value="UniProtKB-KW"/>
</dbReference>
<comment type="cofactor">
    <cofactor evidence="1">
        <name>Mg(2+)</name>
        <dbReference type="ChEBI" id="CHEBI:18420"/>
    </cofactor>
</comment>
<dbReference type="InterPro" id="IPR029060">
    <property type="entry name" value="PIN-like_dom_sf"/>
</dbReference>
<dbReference type="InterPro" id="IPR006084">
    <property type="entry name" value="XPG/Rad2"/>
</dbReference>
<dbReference type="InterPro" id="IPR037315">
    <property type="entry name" value="EXO1_H3TH"/>
</dbReference>
<protein>
    <submittedName>
        <fullName evidence="16">Uncharacterized protein</fullName>
    </submittedName>
</protein>
<keyword evidence="8" id="KW-0269">Exonuclease</keyword>
<dbReference type="CDD" id="cd09857">
    <property type="entry name" value="PIN_EXO1"/>
    <property type="match status" value="1"/>
</dbReference>
<gene>
    <name evidence="16" type="ORF">BB561_003185</name>
</gene>
<feature type="domain" description="XPG-I" evidence="14">
    <location>
        <begin position="138"/>
        <end position="208"/>
    </location>
</feature>
<dbReference type="EMBL" id="MBFR01000123">
    <property type="protein sequence ID" value="PVU93589.1"/>
    <property type="molecule type" value="Genomic_DNA"/>
</dbReference>
<dbReference type="FunFam" id="3.40.50.1010:FF:000002">
    <property type="entry name" value="Exonuclease 1, putative"/>
    <property type="match status" value="1"/>
</dbReference>
<dbReference type="Proteomes" id="UP000245383">
    <property type="component" value="Unassembled WGS sequence"/>
</dbReference>
<evidence type="ECO:0000256" key="11">
    <source>
        <dbReference type="ARBA" id="ARBA00023125"/>
    </source>
</evidence>
<dbReference type="GO" id="GO:0003677">
    <property type="term" value="F:DNA binding"/>
    <property type="evidence" value="ECO:0007669"/>
    <property type="project" value="UniProtKB-KW"/>
</dbReference>
<dbReference type="SUPFAM" id="SSF88723">
    <property type="entry name" value="PIN domain-like"/>
    <property type="match status" value="1"/>
</dbReference>
<keyword evidence="13" id="KW-0539">Nucleus</keyword>
<comment type="similarity">
    <text evidence="3">Belongs to the XPG/RAD2 endonuclease family. EXO1 subfamily.</text>
</comment>
<reference evidence="16 17" key="1">
    <citation type="journal article" date="2018" name="MBio">
        <title>Comparative Genomics Reveals the Core Gene Toolbox for the Fungus-Insect Symbiosis.</title>
        <authorList>
            <person name="Wang Y."/>
            <person name="Stata M."/>
            <person name="Wang W."/>
            <person name="Stajich J.E."/>
            <person name="White M.M."/>
            <person name="Moncalvo J.M."/>
        </authorList>
    </citation>
    <scope>NUCLEOTIDE SEQUENCE [LARGE SCALE GENOMIC DNA]</scope>
    <source>
        <strain evidence="16 17">SWE-8-4</strain>
    </source>
</reference>
<evidence type="ECO:0000256" key="4">
    <source>
        <dbReference type="ARBA" id="ARBA00022722"/>
    </source>
</evidence>
<dbReference type="InterPro" id="IPR006085">
    <property type="entry name" value="XPG_DNA_repair_N"/>
</dbReference>
<name>A0A2T9YMQ5_9FUNG</name>
<organism evidence="16 17">
    <name type="scientific">Smittium simulii</name>
    <dbReference type="NCBI Taxonomy" id="133385"/>
    <lineage>
        <taxon>Eukaryota</taxon>
        <taxon>Fungi</taxon>
        <taxon>Fungi incertae sedis</taxon>
        <taxon>Zoopagomycota</taxon>
        <taxon>Kickxellomycotina</taxon>
        <taxon>Harpellomycetes</taxon>
        <taxon>Harpellales</taxon>
        <taxon>Legeriomycetaceae</taxon>
        <taxon>Smittium</taxon>
    </lineage>
</organism>
<keyword evidence="5" id="KW-0479">Metal-binding</keyword>
<keyword evidence="17" id="KW-1185">Reference proteome</keyword>
<evidence type="ECO:0000256" key="7">
    <source>
        <dbReference type="ARBA" id="ARBA00022801"/>
    </source>
</evidence>
<dbReference type="PANTHER" id="PTHR11081:SF65">
    <property type="entry name" value="DNA DAMAGE-INDUCIBLE PROTEIN DIN7-RELATED"/>
    <property type="match status" value="1"/>
</dbReference>
<dbReference type="GO" id="GO:0035312">
    <property type="term" value="F:5'-3' DNA exonuclease activity"/>
    <property type="evidence" value="ECO:0007669"/>
    <property type="project" value="InterPro"/>
</dbReference>
<feature type="domain" description="XPG N-terminal" evidence="15">
    <location>
        <begin position="1"/>
        <end position="99"/>
    </location>
</feature>
<dbReference type="GO" id="GO:0017108">
    <property type="term" value="F:5'-flap endonuclease activity"/>
    <property type="evidence" value="ECO:0007669"/>
    <property type="project" value="TreeGrafter"/>
</dbReference>
<dbReference type="SMART" id="SM00279">
    <property type="entry name" value="HhH2"/>
    <property type="match status" value="1"/>
</dbReference>